<evidence type="ECO:0000313" key="1">
    <source>
        <dbReference type="EMBL" id="KAK2187713.1"/>
    </source>
</evidence>
<proteinExistence type="predicted"/>
<gene>
    <name evidence="1" type="ORF">NP493_156g02005</name>
</gene>
<reference evidence="1" key="1">
    <citation type="journal article" date="2023" name="Mol. Biol. Evol.">
        <title>Third-Generation Sequencing Reveals the Adaptive Role of the Epigenome in Three Deep-Sea Polychaetes.</title>
        <authorList>
            <person name="Perez M."/>
            <person name="Aroh O."/>
            <person name="Sun Y."/>
            <person name="Lan Y."/>
            <person name="Juniper S.K."/>
            <person name="Young C.R."/>
            <person name="Angers B."/>
            <person name="Qian P.Y."/>
        </authorList>
    </citation>
    <scope>NUCLEOTIDE SEQUENCE</scope>
    <source>
        <strain evidence="1">R07B-5</strain>
    </source>
</reference>
<organism evidence="1 2">
    <name type="scientific">Ridgeia piscesae</name>
    <name type="common">Tubeworm</name>
    <dbReference type="NCBI Taxonomy" id="27915"/>
    <lineage>
        <taxon>Eukaryota</taxon>
        <taxon>Metazoa</taxon>
        <taxon>Spiralia</taxon>
        <taxon>Lophotrochozoa</taxon>
        <taxon>Annelida</taxon>
        <taxon>Polychaeta</taxon>
        <taxon>Sedentaria</taxon>
        <taxon>Canalipalpata</taxon>
        <taxon>Sabellida</taxon>
        <taxon>Siboglinidae</taxon>
        <taxon>Ridgeia</taxon>
    </lineage>
</organism>
<dbReference type="AlphaFoldDB" id="A0AAD9UFM5"/>
<keyword evidence="2" id="KW-1185">Reference proteome</keyword>
<protein>
    <submittedName>
        <fullName evidence="1">Uncharacterized protein</fullName>
    </submittedName>
</protein>
<dbReference type="Proteomes" id="UP001209878">
    <property type="component" value="Unassembled WGS sequence"/>
</dbReference>
<evidence type="ECO:0000313" key="2">
    <source>
        <dbReference type="Proteomes" id="UP001209878"/>
    </source>
</evidence>
<comment type="caution">
    <text evidence="1">The sequence shown here is derived from an EMBL/GenBank/DDBJ whole genome shotgun (WGS) entry which is preliminary data.</text>
</comment>
<name>A0AAD9UFM5_RIDPI</name>
<sequence>MAVGQEFFAALYGQPTGTSMTQAPYNLYTRKHWKPLRIMLLPPTDTNLYLHVRRAHLQMLLWKAADQQGPPDVSIAEYGWKIDDGITCLSIEVVHQGHRF</sequence>
<dbReference type="EMBL" id="JAODUO010000156">
    <property type="protein sequence ID" value="KAK2187713.1"/>
    <property type="molecule type" value="Genomic_DNA"/>
</dbReference>
<accession>A0AAD9UFM5</accession>